<sequence>MPRTEICFLFSSPCSIAVLFIHMYTHMRVCTHIHTHTSRSIYDVYIYKMPIILYKPLLHTRIRIHILSYSFFLFFFHFVPTYLAVISLIFASHFMYLYKHEMIFAQTSVSTICK</sequence>
<feature type="transmembrane region" description="Helical" evidence="1">
    <location>
        <begin position="71"/>
        <end position="98"/>
    </location>
</feature>
<evidence type="ECO:0000313" key="2">
    <source>
        <dbReference type="EMBL" id="KAL0116986.1"/>
    </source>
</evidence>
<feature type="transmembrane region" description="Helical" evidence="1">
    <location>
        <begin position="6"/>
        <end position="24"/>
    </location>
</feature>
<evidence type="ECO:0000256" key="1">
    <source>
        <dbReference type="SAM" id="Phobius"/>
    </source>
</evidence>
<keyword evidence="1" id="KW-0812">Transmembrane</keyword>
<proteinExistence type="predicted"/>
<gene>
    <name evidence="2" type="ORF">PUN28_010094</name>
</gene>
<comment type="caution">
    <text evidence="2">The sequence shown here is derived from an EMBL/GenBank/DDBJ whole genome shotgun (WGS) entry which is preliminary data.</text>
</comment>
<protein>
    <submittedName>
        <fullName evidence="2">Uncharacterized protein</fullName>
    </submittedName>
</protein>
<accession>A0AAW2FS29</accession>
<evidence type="ECO:0000313" key="3">
    <source>
        <dbReference type="Proteomes" id="UP001430953"/>
    </source>
</evidence>
<organism evidence="2 3">
    <name type="scientific">Cardiocondyla obscurior</name>
    <dbReference type="NCBI Taxonomy" id="286306"/>
    <lineage>
        <taxon>Eukaryota</taxon>
        <taxon>Metazoa</taxon>
        <taxon>Ecdysozoa</taxon>
        <taxon>Arthropoda</taxon>
        <taxon>Hexapoda</taxon>
        <taxon>Insecta</taxon>
        <taxon>Pterygota</taxon>
        <taxon>Neoptera</taxon>
        <taxon>Endopterygota</taxon>
        <taxon>Hymenoptera</taxon>
        <taxon>Apocrita</taxon>
        <taxon>Aculeata</taxon>
        <taxon>Formicoidea</taxon>
        <taxon>Formicidae</taxon>
        <taxon>Myrmicinae</taxon>
        <taxon>Cardiocondyla</taxon>
    </lineage>
</organism>
<dbReference type="AlphaFoldDB" id="A0AAW2FS29"/>
<keyword evidence="3" id="KW-1185">Reference proteome</keyword>
<dbReference type="EMBL" id="JADYXP020000009">
    <property type="protein sequence ID" value="KAL0116986.1"/>
    <property type="molecule type" value="Genomic_DNA"/>
</dbReference>
<keyword evidence="1" id="KW-0472">Membrane</keyword>
<keyword evidence="1" id="KW-1133">Transmembrane helix</keyword>
<name>A0AAW2FS29_9HYME</name>
<reference evidence="2 3" key="1">
    <citation type="submission" date="2023-03" db="EMBL/GenBank/DDBJ databases">
        <title>High recombination rates correlate with genetic variation in Cardiocondyla obscurior ants.</title>
        <authorList>
            <person name="Errbii M."/>
        </authorList>
    </citation>
    <scope>NUCLEOTIDE SEQUENCE [LARGE SCALE GENOMIC DNA]</scope>
    <source>
        <strain evidence="2">Alpha-2009</strain>
        <tissue evidence="2">Whole body</tissue>
    </source>
</reference>
<dbReference type="Proteomes" id="UP001430953">
    <property type="component" value="Unassembled WGS sequence"/>
</dbReference>